<proteinExistence type="predicted"/>
<organism evidence="1 2">
    <name type="scientific">Shackletoniella antarctica</name>
    <dbReference type="NCBI Taxonomy" id="268115"/>
    <lineage>
        <taxon>Bacteria</taxon>
        <taxon>Bacillati</taxon>
        <taxon>Cyanobacteriota</taxon>
        <taxon>Cyanophyceae</taxon>
        <taxon>Oculatellales</taxon>
        <taxon>Oculatellaceae</taxon>
        <taxon>Shackletoniella</taxon>
    </lineage>
</organism>
<evidence type="ECO:0000313" key="1">
    <source>
        <dbReference type="EMBL" id="PZO34410.1"/>
    </source>
</evidence>
<sequence>MISQLYYLLRSRADGSYLVARPHGQGDPNQPPPAGFLLVFAADYDALSYLNAHAPDLSDKFAVETVTASNLKPLISRWGFQGLGMVNDARLPQVEFFNRS</sequence>
<reference evidence="1 2" key="2">
    <citation type="submission" date="2018-06" db="EMBL/GenBank/DDBJ databases">
        <title>Metagenomic assembly of (sub)arctic Cyanobacteria and their associated microbiome from non-axenic cultures.</title>
        <authorList>
            <person name="Baurain D."/>
        </authorList>
    </citation>
    <scope>NUCLEOTIDE SEQUENCE [LARGE SCALE GENOMIC DNA]</scope>
    <source>
        <strain evidence="1">ULC041bin1</strain>
    </source>
</reference>
<evidence type="ECO:0000313" key="2">
    <source>
        <dbReference type="Proteomes" id="UP000249081"/>
    </source>
</evidence>
<dbReference type="EMBL" id="QBMN01000207">
    <property type="protein sequence ID" value="PZO34410.1"/>
    <property type="molecule type" value="Genomic_DNA"/>
</dbReference>
<dbReference type="Proteomes" id="UP000249081">
    <property type="component" value="Unassembled WGS sequence"/>
</dbReference>
<protein>
    <submittedName>
        <fullName evidence="1">Uncharacterized protein</fullName>
    </submittedName>
</protein>
<comment type="caution">
    <text evidence="1">The sequence shown here is derived from an EMBL/GenBank/DDBJ whole genome shotgun (WGS) entry which is preliminary data.</text>
</comment>
<dbReference type="AlphaFoldDB" id="A0A2W4VR71"/>
<reference evidence="2" key="1">
    <citation type="submission" date="2018-04" db="EMBL/GenBank/DDBJ databases">
        <authorList>
            <person name="Cornet L."/>
        </authorList>
    </citation>
    <scope>NUCLEOTIDE SEQUENCE [LARGE SCALE GENOMIC DNA]</scope>
</reference>
<gene>
    <name evidence="1" type="ORF">DCF17_20440</name>
</gene>
<accession>A0A2W4VR71</accession>
<name>A0A2W4VR71_9CYAN</name>